<evidence type="ECO:0000256" key="3">
    <source>
        <dbReference type="ARBA" id="ARBA00022729"/>
    </source>
</evidence>
<dbReference type="PROSITE" id="PS51257">
    <property type="entry name" value="PROKAR_LIPOPROTEIN"/>
    <property type="match status" value="1"/>
</dbReference>
<evidence type="ECO:0000313" key="7">
    <source>
        <dbReference type="Proteomes" id="UP000437065"/>
    </source>
</evidence>
<protein>
    <submittedName>
        <fullName evidence="6">Twin-arginine translocation signal domain-containing protein</fullName>
    </submittedName>
</protein>
<dbReference type="OrthoDB" id="233597at2157"/>
<dbReference type="PROSITE" id="PS51318">
    <property type="entry name" value="TAT"/>
    <property type="match status" value="1"/>
</dbReference>
<dbReference type="GO" id="GO:1904680">
    <property type="term" value="F:peptide transmembrane transporter activity"/>
    <property type="evidence" value="ECO:0007669"/>
    <property type="project" value="TreeGrafter"/>
</dbReference>
<name>A0A6B0SR00_9EURY</name>
<dbReference type="InterPro" id="IPR006311">
    <property type="entry name" value="TAT_signal"/>
</dbReference>
<evidence type="ECO:0000256" key="4">
    <source>
        <dbReference type="SAM" id="MobiDB-lite"/>
    </source>
</evidence>
<dbReference type="InterPro" id="IPR039424">
    <property type="entry name" value="SBP_5"/>
</dbReference>
<gene>
    <name evidence="6" type="ORF">GRX01_01195</name>
</gene>
<keyword evidence="7" id="KW-1185">Reference proteome</keyword>
<evidence type="ECO:0000313" key="6">
    <source>
        <dbReference type="EMBL" id="MXR39976.1"/>
    </source>
</evidence>
<keyword evidence="3" id="KW-0732">Signal</keyword>
<dbReference type="GO" id="GO:0043190">
    <property type="term" value="C:ATP-binding cassette (ABC) transporter complex"/>
    <property type="evidence" value="ECO:0007669"/>
    <property type="project" value="InterPro"/>
</dbReference>
<evidence type="ECO:0000256" key="2">
    <source>
        <dbReference type="ARBA" id="ARBA00022448"/>
    </source>
</evidence>
<dbReference type="InterPro" id="IPR000914">
    <property type="entry name" value="SBP_5_dom"/>
</dbReference>
<feature type="compositionally biased region" description="Acidic residues" evidence="4">
    <location>
        <begin position="54"/>
        <end position="64"/>
    </location>
</feature>
<dbReference type="Proteomes" id="UP000437065">
    <property type="component" value="Unassembled WGS sequence"/>
</dbReference>
<dbReference type="NCBIfam" id="TIGR01409">
    <property type="entry name" value="TAT_signal_seq"/>
    <property type="match status" value="1"/>
</dbReference>
<dbReference type="PANTHER" id="PTHR30290:SF9">
    <property type="entry name" value="OLIGOPEPTIDE-BINDING PROTEIN APPA"/>
    <property type="match status" value="1"/>
</dbReference>
<dbReference type="Gene3D" id="3.10.105.10">
    <property type="entry name" value="Dipeptide-binding Protein, Domain 3"/>
    <property type="match status" value="1"/>
</dbReference>
<sequence length="568" mass="62476">MTKDDITRVFDRMNRRTFLTGTGAAGVAAVSGCLGGDSGQSDDETTDSGSDGGSDTDSDTDSGDDSGGSSGGTLNLALVKSPLEFDPIVLNDVPSDQVASQIFEGLYTYDEGTGVVPELATGEPEVNDDGTVYTVTMTTDATFSNGDPVTPEDVKYSFEAPVDEETENASEFNMIDSIETEGDDTIVFNLKYPYGPFMNTLAAGRIVPMSVREDDKDAFNTQNPVGSGPFVFDGWQEGDYVDLVRNEDYWGEPMANLEKVHYTPITEATTRVTTLRNGENDVVEEIPPKLYSTVRDIDDASIDEVPGIGYFYLAFNCNEGPTSDPMVREAIDYCFSMDRAVEQYVEPTGVRQYAPTPASITEDWGFPIDEWEQIPHDKNIDEATALFEEAGVSMDYNWKIIVPPDDKREQIGISVSNGLKEAGFNNVSVQRLDWGAFLEAYVTGNEDDYNMYTLGWSGTPDPDAFTYYMFGRTDDTLGVTNGSYYGANSQRGKDAAQKIVDARQSADREERKQLYTEAITTILEDRAHLPAYNLKNSFGVKDYVNDFTSHPVDSFHLVTDDNNVSVDK</sequence>
<dbReference type="Gene3D" id="3.40.190.10">
    <property type="entry name" value="Periplasmic binding protein-like II"/>
    <property type="match status" value="1"/>
</dbReference>
<dbReference type="SUPFAM" id="SSF53850">
    <property type="entry name" value="Periplasmic binding protein-like II"/>
    <property type="match status" value="1"/>
</dbReference>
<comment type="caution">
    <text evidence="6">The sequence shown here is derived from an EMBL/GenBank/DDBJ whole genome shotgun (WGS) entry which is preliminary data.</text>
</comment>
<dbReference type="EMBL" id="WUUS01000001">
    <property type="protein sequence ID" value="MXR39976.1"/>
    <property type="molecule type" value="Genomic_DNA"/>
</dbReference>
<dbReference type="GO" id="GO:0042597">
    <property type="term" value="C:periplasmic space"/>
    <property type="evidence" value="ECO:0007669"/>
    <property type="project" value="UniProtKB-ARBA"/>
</dbReference>
<dbReference type="GO" id="GO:0015833">
    <property type="term" value="P:peptide transport"/>
    <property type="evidence" value="ECO:0007669"/>
    <property type="project" value="TreeGrafter"/>
</dbReference>
<dbReference type="PANTHER" id="PTHR30290">
    <property type="entry name" value="PERIPLASMIC BINDING COMPONENT OF ABC TRANSPORTER"/>
    <property type="match status" value="1"/>
</dbReference>
<organism evidence="6 7">
    <name type="scientific">Halobaculum saliterrae</name>
    <dbReference type="NCBI Taxonomy" id="2073113"/>
    <lineage>
        <taxon>Archaea</taxon>
        <taxon>Methanobacteriati</taxon>
        <taxon>Methanobacteriota</taxon>
        <taxon>Stenosarchaea group</taxon>
        <taxon>Halobacteria</taxon>
        <taxon>Halobacteriales</taxon>
        <taxon>Haloferacaceae</taxon>
        <taxon>Halobaculum</taxon>
    </lineage>
</organism>
<dbReference type="CDD" id="cd00995">
    <property type="entry name" value="PBP2_NikA_DppA_OppA_like"/>
    <property type="match status" value="1"/>
</dbReference>
<keyword evidence="2" id="KW-0813">Transport</keyword>
<feature type="region of interest" description="Disordered" evidence="4">
    <location>
        <begin position="30"/>
        <end position="73"/>
    </location>
</feature>
<comment type="similarity">
    <text evidence="1">Belongs to the bacterial solute-binding protein 5 family.</text>
</comment>
<reference evidence="6 7" key="1">
    <citation type="submission" date="2019-12" db="EMBL/GenBank/DDBJ databases">
        <title>Isolation and characterization of three novel carbon monoxide-oxidizing members of Halobacteria from salione crusts and soils.</title>
        <authorList>
            <person name="Myers M.R."/>
            <person name="King G.M."/>
        </authorList>
    </citation>
    <scope>NUCLEOTIDE SEQUENCE [LARGE SCALE GENOMIC DNA]</scope>
    <source>
        <strain evidence="6 7">WSA2</strain>
    </source>
</reference>
<proteinExistence type="inferred from homology"/>
<evidence type="ECO:0000256" key="1">
    <source>
        <dbReference type="ARBA" id="ARBA00005695"/>
    </source>
</evidence>
<dbReference type="Pfam" id="PF00496">
    <property type="entry name" value="SBP_bac_5"/>
    <property type="match status" value="1"/>
</dbReference>
<dbReference type="PIRSF" id="PIRSF002741">
    <property type="entry name" value="MppA"/>
    <property type="match status" value="1"/>
</dbReference>
<dbReference type="InterPro" id="IPR019546">
    <property type="entry name" value="TAT_signal_bac_arc"/>
</dbReference>
<dbReference type="AlphaFoldDB" id="A0A6B0SR00"/>
<accession>A0A6B0SR00</accession>
<dbReference type="InterPro" id="IPR030678">
    <property type="entry name" value="Peptide/Ni-bd"/>
</dbReference>
<feature type="domain" description="Solute-binding protein family 5" evidence="5">
    <location>
        <begin position="115"/>
        <end position="474"/>
    </location>
</feature>
<evidence type="ECO:0000259" key="5">
    <source>
        <dbReference type="Pfam" id="PF00496"/>
    </source>
</evidence>